<proteinExistence type="predicted"/>
<dbReference type="InterPro" id="IPR038441">
    <property type="entry name" value="THAP_Znf_sf"/>
</dbReference>
<dbReference type="SMART" id="SM00980">
    <property type="entry name" value="THAP"/>
    <property type="match status" value="1"/>
</dbReference>
<dbReference type="OrthoDB" id="5982876at2759"/>
<dbReference type="GO" id="GO:0003700">
    <property type="term" value="F:DNA-binding transcription factor activity"/>
    <property type="evidence" value="ECO:0007669"/>
    <property type="project" value="TreeGrafter"/>
</dbReference>
<protein>
    <submittedName>
        <fullName evidence="8">THAP domain-containing protein 5</fullName>
    </submittedName>
</protein>
<dbReference type="SMART" id="SM00692">
    <property type="entry name" value="DM3"/>
    <property type="match status" value="1"/>
</dbReference>
<dbReference type="Gene3D" id="6.20.210.20">
    <property type="entry name" value="THAP domain"/>
    <property type="match status" value="1"/>
</dbReference>
<accession>A0A6J1MYC1</accession>
<keyword evidence="1" id="KW-0479">Metal-binding</keyword>
<dbReference type="GO" id="GO:0008270">
    <property type="term" value="F:zinc ion binding"/>
    <property type="evidence" value="ECO:0007669"/>
    <property type="project" value="UniProtKB-KW"/>
</dbReference>
<dbReference type="Proteomes" id="UP001652582">
    <property type="component" value="Chromosome 7"/>
</dbReference>
<evidence type="ECO:0000259" key="6">
    <source>
        <dbReference type="PROSITE" id="PS50950"/>
    </source>
</evidence>
<dbReference type="RefSeq" id="XP_023937833.1">
    <property type="nucleotide sequence ID" value="XM_024082065.2"/>
</dbReference>
<dbReference type="GO" id="GO:0006357">
    <property type="term" value="P:regulation of transcription by RNA polymerase II"/>
    <property type="evidence" value="ECO:0007669"/>
    <property type="project" value="TreeGrafter"/>
</dbReference>
<evidence type="ECO:0000256" key="1">
    <source>
        <dbReference type="ARBA" id="ARBA00022723"/>
    </source>
</evidence>
<keyword evidence="2 5" id="KW-0863">Zinc-finger</keyword>
<evidence type="ECO:0000313" key="7">
    <source>
        <dbReference type="Proteomes" id="UP001652582"/>
    </source>
</evidence>
<evidence type="ECO:0000256" key="3">
    <source>
        <dbReference type="ARBA" id="ARBA00022833"/>
    </source>
</evidence>
<gene>
    <name evidence="8" type="primary">LOC112045755</name>
</gene>
<dbReference type="SUPFAM" id="SSF57716">
    <property type="entry name" value="Glucocorticoid receptor-like (DNA-binding domain)"/>
    <property type="match status" value="1"/>
</dbReference>
<keyword evidence="4 5" id="KW-0238">DNA-binding</keyword>
<dbReference type="KEGG" id="bany:112045755"/>
<name>A0A6J1MYC1_BICAN</name>
<dbReference type="Pfam" id="PF05485">
    <property type="entry name" value="THAP"/>
    <property type="match status" value="1"/>
</dbReference>
<evidence type="ECO:0000313" key="8">
    <source>
        <dbReference type="RefSeq" id="XP_023937833.1"/>
    </source>
</evidence>
<reference evidence="8" key="1">
    <citation type="submission" date="2025-08" db="UniProtKB">
        <authorList>
            <consortium name="RefSeq"/>
        </authorList>
    </citation>
    <scope>IDENTIFICATION</scope>
</reference>
<dbReference type="GeneID" id="112045755"/>
<evidence type="ECO:0000256" key="2">
    <source>
        <dbReference type="ARBA" id="ARBA00022771"/>
    </source>
</evidence>
<dbReference type="GO" id="GO:0005634">
    <property type="term" value="C:nucleus"/>
    <property type="evidence" value="ECO:0007669"/>
    <property type="project" value="TreeGrafter"/>
</dbReference>
<keyword evidence="3" id="KW-0862">Zinc</keyword>
<keyword evidence="7" id="KW-1185">Reference proteome</keyword>
<dbReference type="PANTHER" id="PTHR46600:SF7">
    <property type="entry name" value="SI:DKEY-228B2.6-RELATED"/>
    <property type="match status" value="1"/>
</dbReference>
<organism evidence="7 8">
    <name type="scientific">Bicyclus anynana</name>
    <name type="common">Squinting bush brown butterfly</name>
    <dbReference type="NCBI Taxonomy" id="110368"/>
    <lineage>
        <taxon>Eukaryota</taxon>
        <taxon>Metazoa</taxon>
        <taxon>Ecdysozoa</taxon>
        <taxon>Arthropoda</taxon>
        <taxon>Hexapoda</taxon>
        <taxon>Insecta</taxon>
        <taxon>Pterygota</taxon>
        <taxon>Neoptera</taxon>
        <taxon>Endopterygota</taxon>
        <taxon>Lepidoptera</taxon>
        <taxon>Glossata</taxon>
        <taxon>Ditrysia</taxon>
        <taxon>Papilionoidea</taxon>
        <taxon>Nymphalidae</taxon>
        <taxon>Satyrinae</taxon>
        <taxon>Satyrini</taxon>
        <taxon>Mycalesina</taxon>
        <taxon>Bicyclus</taxon>
    </lineage>
</organism>
<dbReference type="AlphaFoldDB" id="A0A6J1MYC1"/>
<feature type="domain" description="THAP-type" evidence="6">
    <location>
        <begin position="1"/>
        <end position="85"/>
    </location>
</feature>
<dbReference type="InterPro" id="IPR026516">
    <property type="entry name" value="THAP1/10"/>
</dbReference>
<dbReference type="InterPro" id="IPR006612">
    <property type="entry name" value="THAP_Znf"/>
</dbReference>
<dbReference type="PROSITE" id="PS50950">
    <property type="entry name" value="ZF_THAP"/>
    <property type="match status" value="1"/>
</dbReference>
<dbReference type="GO" id="GO:0000978">
    <property type="term" value="F:RNA polymerase II cis-regulatory region sequence-specific DNA binding"/>
    <property type="evidence" value="ECO:0007669"/>
    <property type="project" value="TreeGrafter"/>
</dbReference>
<evidence type="ECO:0000256" key="4">
    <source>
        <dbReference type="ARBA" id="ARBA00023125"/>
    </source>
</evidence>
<dbReference type="PANTHER" id="PTHR46600">
    <property type="entry name" value="THAP DOMAIN-CONTAINING"/>
    <property type="match status" value="1"/>
</dbReference>
<sequence length="172" mass="20192">MVHCAVERCKNNSVKIKKDIDGITFHRFPCDPDRKRQWEISLNRDKKWSATPSSVVCSEHFNAQDFYLTESGLRRLCIAAVPTINISICQTPTPTISNTPIVDIKPTDTEEVVRLKLKVRRLEVIADNRKRRLIHMWQGKKRMKKKIQYMKSIIKDLIRYKQDELREGDNLL</sequence>
<evidence type="ECO:0000256" key="5">
    <source>
        <dbReference type="PROSITE-ProRule" id="PRU00309"/>
    </source>
</evidence>